<evidence type="ECO:0000256" key="2">
    <source>
        <dbReference type="ARBA" id="ARBA00023015"/>
    </source>
</evidence>
<dbReference type="GO" id="GO:0000981">
    <property type="term" value="F:DNA-binding transcription factor activity, RNA polymerase II-specific"/>
    <property type="evidence" value="ECO:0007669"/>
    <property type="project" value="InterPro"/>
</dbReference>
<gene>
    <name evidence="7" type="ORF">PV05_06579</name>
</gene>
<dbReference type="Pfam" id="PF00172">
    <property type="entry name" value="Zn_clus"/>
    <property type="match status" value="1"/>
</dbReference>
<keyword evidence="4" id="KW-0804">Transcription</keyword>
<dbReference type="PROSITE" id="PS00463">
    <property type="entry name" value="ZN2_CY6_FUNGAL_1"/>
    <property type="match status" value="1"/>
</dbReference>
<dbReference type="GeneID" id="25328487"/>
<dbReference type="SMART" id="SM00066">
    <property type="entry name" value="GAL4"/>
    <property type="match status" value="1"/>
</dbReference>
<sequence length="491" mass="55079">MMKARKSCWTCKNRKIGCDKTLPACNNCVRTHRICGGFGIKLSWPEKYDGRRKPLLATVGGRSAQRNDEVCPSIALDFLNTTFEDIEWSNHHVLPESSAHMRLLRLNTRTLPCYLLPGFTHDHGNLLSYYEAKLARIITTVDDAQNGFRNELLPIALSHQSKASQSLMESILALCAFHVSGPSQALQHKARALRLLNGSLQTDSPDDLSAKLATCMLLCVYGVFDNTDGNWMVHLKGAKTLMQSHSEAVHDIDNRQGISSFLRSWILYHDVLAQFSQTLPGSESEAPVTLPASSEEKTIIVGSLGCSEELMELVACTNQLRDQMVRDQNIVDEVQHRLENLSQTIVIQPEQDAPSSSARIDEVHIQDTAEFYHLAALIYFRRQILRIPPQSRSIQSLVESALGLIAKMEICTSPWPMFVVACEVRTDEQRLQILQTLKKMEVHRRIGNIGVTRVIVEALWKQHDLAPDDAAKASTNWRAIVNMDDMAPSFI</sequence>
<evidence type="ECO:0000259" key="6">
    <source>
        <dbReference type="PROSITE" id="PS50048"/>
    </source>
</evidence>
<dbReference type="PANTHER" id="PTHR37534:SF49">
    <property type="entry name" value="LYSINE BIOSYNTHESIS REGULATORY PROTEIN LYS14"/>
    <property type="match status" value="1"/>
</dbReference>
<dbReference type="GO" id="GO:0045944">
    <property type="term" value="P:positive regulation of transcription by RNA polymerase II"/>
    <property type="evidence" value="ECO:0007669"/>
    <property type="project" value="TreeGrafter"/>
</dbReference>
<dbReference type="InterPro" id="IPR021858">
    <property type="entry name" value="Fun_TF"/>
</dbReference>
<keyword evidence="8" id="KW-1185">Reference proteome</keyword>
<dbReference type="Gene3D" id="4.10.240.10">
    <property type="entry name" value="Zn(2)-C6 fungal-type DNA-binding domain"/>
    <property type="match status" value="1"/>
</dbReference>
<dbReference type="STRING" id="348802.A0A0D2BNP3"/>
<keyword evidence="3" id="KW-0238">DNA-binding</keyword>
<evidence type="ECO:0000313" key="8">
    <source>
        <dbReference type="Proteomes" id="UP000054342"/>
    </source>
</evidence>
<evidence type="ECO:0000256" key="5">
    <source>
        <dbReference type="ARBA" id="ARBA00023242"/>
    </source>
</evidence>
<dbReference type="EMBL" id="KN847320">
    <property type="protein sequence ID" value="KIW54206.1"/>
    <property type="molecule type" value="Genomic_DNA"/>
</dbReference>
<organism evidence="7 8">
    <name type="scientific">Exophiala xenobiotica</name>
    <dbReference type="NCBI Taxonomy" id="348802"/>
    <lineage>
        <taxon>Eukaryota</taxon>
        <taxon>Fungi</taxon>
        <taxon>Dikarya</taxon>
        <taxon>Ascomycota</taxon>
        <taxon>Pezizomycotina</taxon>
        <taxon>Eurotiomycetes</taxon>
        <taxon>Chaetothyriomycetidae</taxon>
        <taxon>Chaetothyriales</taxon>
        <taxon>Herpotrichiellaceae</taxon>
        <taxon>Exophiala</taxon>
    </lineage>
</organism>
<dbReference type="SUPFAM" id="SSF57701">
    <property type="entry name" value="Zn2/Cys6 DNA-binding domain"/>
    <property type="match status" value="1"/>
</dbReference>
<dbReference type="InterPro" id="IPR001138">
    <property type="entry name" value="Zn2Cys6_DnaBD"/>
</dbReference>
<comment type="subcellular location">
    <subcellularLocation>
        <location evidence="1">Nucleus</location>
    </subcellularLocation>
</comment>
<dbReference type="CDD" id="cd00067">
    <property type="entry name" value="GAL4"/>
    <property type="match status" value="1"/>
</dbReference>
<keyword evidence="5" id="KW-0539">Nucleus</keyword>
<dbReference type="InterPro" id="IPR036864">
    <property type="entry name" value="Zn2-C6_fun-type_DNA-bd_sf"/>
</dbReference>
<dbReference type="HOGENOM" id="CLU_015493_0_2_1"/>
<dbReference type="Pfam" id="PF11951">
    <property type="entry name" value="Fungal_trans_2"/>
    <property type="match status" value="1"/>
</dbReference>
<keyword evidence="2" id="KW-0805">Transcription regulation</keyword>
<evidence type="ECO:0000313" key="7">
    <source>
        <dbReference type="EMBL" id="KIW54206.1"/>
    </source>
</evidence>
<proteinExistence type="predicted"/>
<dbReference type="GO" id="GO:0000976">
    <property type="term" value="F:transcription cis-regulatory region binding"/>
    <property type="evidence" value="ECO:0007669"/>
    <property type="project" value="TreeGrafter"/>
</dbReference>
<dbReference type="RefSeq" id="XP_013314790.1">
    <property type="nucleotide sequence ID" value="XM_013459336.1"/>
</dbReference>
<protein>
    <recommendedName>
        <fullName evidence="6">Zn(2)-C6 fungal-type domain-containing protein</fullName>
    </recommendedName>
</protein>
<dbReference type="GO" id="GO:0008270">
    <property type="term" value="F:zinc ion binding"/>
    <property type="evidence" value="ECO:0007669"/>
    <property type="project" value="InterPro"/>
</dbReference>
<feature type="domain" description="Zn(2)-C6 fungal-type" evidence="6">
    <location>
        <begin position="7"/>
        <end position="35"/>
    </location>
</feature>
<dbReference type="GO" id="GO:0005634">
    <property type="term" value="C:nucleus"/>
    <property type="evidence" value="ECO:0007669"/>
    <property type="project" value="UniProtKB-SubCell"/>
</dbReference>
<reference evidence="7 8" key="1">
    <citation type="submission" date="2015-01" db="EMBL/GenBank/DDBJ databases">
        <title>The Genome Sequence of Exophiala xenobiotica CBS118157.</title>
        <authorList>
            <consortium name="The Broad Institute Genomics Platform"/>
            <person name="Cuomo C."/>
            <person name="de Hoog S."/>
            <person name="Gorbushina A."/>
            <person name="Stielow B."/>
            <person name="Teixiera M."/>
            <person name="Abouelleil A."/>
            <person name="Chapman S.B."/>
            <person name="Priest M."/>
            <person name="Young S.K."/>
            <person name="Wortman J."/>
            <person name="Nusbaum C."/>
            <person name="Birren B."/>
        </authorList>
    </citation>
    <scope>NUCLEOTIDE SEQUENCE [LARGE SCALE GENOMIC DNA]</scope>
    <source>
        <strain evidence="7 8">CBS 118157</strain>
    </source>
</reference>
<evidence type="ECO:0000256" key="4">
    <source>
        <dbReference type="ARBA" id="ARBA00023163"/>
    </source>
</evidence>
<dbReference type="Proteomes" id="UP000054342">
    <property type="component" value="Unassembled WGS sequence"/>
</dbReference>
<evidence type="ECO:0000256" key="3">
    <source>
        <dbReference type="ARBA" id="ARBA00023125"/>
    </source>
</evidence>
<dbReference type="AlphaFoldDB" id="A0A0D2BNP3"/>
<name>A0A0D2BNP3_9EURO</name>
<dbReference type="OrthoDB" id="5130013at2759"/>
<dbReference type="PROSITE" id="PS50048">
    <property type="entry name" value="ZN2_CY6_FUNGAL_2"/>
    <property type="match status" value="1"/>
</dbReference>
<dbReference type="PANTHER" id="PTHR37534">
    <property type="entry name" value="TRANSCRIPTIONAL ACTIVATOR PROTEIN UGA3"/>
    <property type="match status" value="1"/>
</dbReference>
<evidence type="ECO:0000256" key="1">
    <source>
        <dbReference type="ARBA" id="ARBA00004123"/>
    </source>
</evidence>
<accession>A0A0D2BNP3</accession>